<dbReference type="CDD" id="cd06284">
    <property type="entry name" value="PBP1_LacI-like"/>
    <property type="match status" value="1"/>
</dbReference>
<dbReference type="PANTHER" id="PTHR30146">
    <property type="entry name" value="LACI-RELATED TRANSCRIPTIONAL REPRESSOR"/>
    <property type="match status" value="1"/>
</dbReference>
<dbReference type="SUPFAM" id="SSF47413">
    <property type="entry name" value="lambda repressor-like DNA-binding domains"/>
    <property type="match status" value="1"/>
</dbReference>
<evidence type="ECO:0000313" key="6">
    <source>
        <dbReference type="Proteomes" id="UP000494205"/>
    </source>
</evidence>
<protein>
    <submittedName>
        <fullName evidence="5">HTH-type transcriptional repressor CytR</fullName>
    </submittedName>
</protein>
<dbReference type="Gene3D" id="3.40.50.2300">
    <property type="match status" value="2"/>
</dbReference>
<evidence type="ECO:0000256" key="1">
    <source>
        <dbReference type="ARBA" id="ARBA00023015"/>
    </source>
</evidence>
<dbReference type="Pfam" id="PF13377">
    <property type="entry name" value="Peripla_BP_3"/>
    <property type="match status" value="1"/>
</dbReference>
<gene>
    <name evidence="5" type="primary">cytR_1</name>
    <name evidence="5" type="ORF">LMG27174_00181</name>
</gene>
<evidence type="ECO:0000313" key="5">
    <source>
        <dbReference type="EMBL" id="CAB3637311.1"/>
    </source>
</evidence>
<dbReference type="PANTHER" id="PTHR30146:SF109">
    <property type="entry name" value="HTH-TYPE TRANSCRIPTIONAL REGULATOR GALS"/>
    <property type="match status" value="1"/>
</dbReference>
<reference evidence="5 6" key="1">
    <citation type="submission" date="2020-04" db="EMBL/GenBank/DDBJ databases">
        <authorList>
            <person name="De Canck E."/>
        </authorList>
    </citation>
    <scope>NUCLEOTIDE SEQUENCE [LARGE SCALE GENOMIC DNA]</scope>
    <source>
        <strain evidence="5 6">LMG 27174</strain>
    </source>
</reference>
<dbReference type="Gene3D" id="1.10.260.40">
    <property type="entry name" value="lambda repressor-like DNA-binding domains"/>
    <property type="match status" value="1"/>
</dbReference>
<dbReference type="Pfam" id="PF00356">
    <property type="entry name" value="LacI"/>
    <property type="match status" value="1"/>
</dbReference>
<dbReference type="InterPro" id="IPR010982">
    <property type="entry name" value="Lambda_DNA-bd_dom_sf"/>
</dbReference>
<proteinExistence type="predicted"/>
<dbReference type="Proteomes" id="UP000494205">
    <property type="component" value="Unassembled WGS sequence"/>
</dbReference>
<dbReference type="SUPFAM" id="SSF53822">
    <property type="entry name" value="Periplasmic binding protein-like I"/>
    <property type="match status" value="1"/>
</dbReference>
<organism evidence="5 6">
    <name type="scientific">Paraburkholderia rhynchosiae</name>
    <dbReference type="NCBI Taxonomy" id="487049"/>
    <lineage>
        <taxon>Bacteria</taxon>
        <taxon>Pseudomonadati</taxon>
        <taxon>Pseudomonadota</taxon>
        <taxon>Betaproteobacteria</taxon>
        <taxon>Burkholderiales</taxon>
        <taxon>Burkholderiaceae</taxon>
        <taxon>Paraburkholderia</taxon>
    </lineage>
</organism>
<dbReference type="EMBL" id="CADIJZ010000001">
    <property type="protein sequence ID" value="CAB3637311.1"/>
    <property type="molecule type" value="Genomic_DNA"/>
</dbReference>
<keyword evidence="3" id="KW-0804">Transcription</keyword>
<dbReference type="SMART" id="SM00354">
    <property type="entry name" value="HTH_LACI"/>
    <property type="match status" value="1"/>
</dbReference>
<sequence length="390" mass="41861">MLIPSILALRFRSLSPKNVIDYIFEAAPLSRSTSKAKPAALPATGVEPGSRPLRRSLRGAEGLSIAGVARQAGVSVATVSRVLNAHENVRPATRDKVLAAIDASGYRVNELARNLRTAESRLLLTMVPDFGNPFYAEIVRGIDSVARQHGYFMLLCDTGADPGRERSYFDLLRRRRADGAICLDPATIQQALGEASGALPWVACCEFDPAVGVPYVGIDNYRAAGDAVRHLLSRGHRRIGLINSDIDYLYARQRQQGYLDALTDAGITPLDGWRMNLNSLDYEAGASAAATLMLSPDAPTAIFAVSDTLATGVLHGLRSIGKRVPDDVAVVGFDDISIAAQVDPPLTTIAQPMRELGETAARLLLQRLANPLANVPGVLLPHRLVIRGST</sequence>
<keyword evidence="1" id="KW-0805">Transcription regulation</keyword>
<evidence type="ECO:0000256" key="2">
    <source>
        <dbReference type="ARBA" id="ARBA00023125"/>
    </source>
</evidence>
<dbReference type="InterPro" id="IPR028082">
    <property type="entry name" value="Peripla_BP_I"/>
</dbReference>
<dbReference type="InterPro" id="IPR000843">
    <property type="entry name" value="HTH_LacI"/>
</dbReference>
<dbReference type="AlphaFoldDB" id="A0A6J4ZMG3"/>
<dbReference type="CDD" id="cd01392">
    <property type="entry name" value="HTH_LacI"/>
    <property type="match status" value="1"/>
</dbReference>
<accession>A0A6J4ZMG3</accession>
<keyword evidence="2" id="KW-0238">DNA-binding</keyword>
<dbReference type="GO" id="GO:0003700">
    <property type="term" value="F:DNA-binding transcription factor activity"/>
    <property type="evidence" value="ECO:0007669"/>
    <property type="project" value="TreeGrafter"/>
</dbReference>
<name>A0A6J4ZMG3_9BURK</name>
<evidence type="ECO:0000259" key="4">
    <source>
        <dbReference type="PROSITE" id="PS50932"/>
    </source>
</evidence>
<dbReference type="PROSITE" id="PS50932">
    <property type="entry name" value="HTH_LACI_2"/>
    <property type="match status" value="1"/>
</dbReference>
<evidence type="ECO:0000256" key="3">
    <source>
        <dbReference type="ARBA" id="ARBA00023163"/>
    </source>
</evidence>
<feature type="domain" description="HTH lacI-type" evidence="4">
    <location>
        <begin position="63"/>
        <end position="117"/>
    </location>
</feature>
<dbReference type="GO" id="GO:0000976">
    <property type="term" value="F:transcription cis-regulatory region binding"/>
    <property type="evidence" value="ECO:0007669"/>
    <property type="project" value="TreeGrafter"/>
</dbReference>
<dbReference type="InterPro" id="IPR046335">
    <property type="entry name" value="LacI/GalR-like_sensor"/>
</dbReference>